<dbReference type="EMBL" id="FRAN01000001">
    <property type="protein sequence ID" value="SHK08721.1"/>
    <property type="molecule type" value="Genomic_DNA"/>
</dbReference>
<evidence type="ECO:0000313" key="3">
    <source>
        <dbReference type="Proteomes" id="UP000184203"/>
    </source>
</evidence>
<proteinExistence type="predicted"/>
<keyword evidence="1" id="KW-0472">Membrane</keyword>
<evidence type="ECO:0000256" key="1">
    <source>
        <dbReference type="SAM" id="Phobius"/>
    </source>
</evidence>
<dbReference type="Proteomes" id="UP000184203">
    <property type="component" value="Unassembled WGS sequence"/>
</dbReference>
<dbReference type="RefSeq" id="WP_232423698.1">
    <property type="nucleotide sequence ID" value="NZ_AEMG01000006.1"/>
</dbReference>
<keyword evidence="3" id="KW-1185">Reference proteome</keyword>
<reference evidence="3" key="1">
    <citation type="submission" date="2016-11" db="EMBL/GenBank/DDBJ databases">
        <authorList>
            <person name="Varghese N."/>
            <person name="Submissions S."/>
        </authorList>
    </citation>
    <scope>NUCLEOTIDE SEQUENCE [LARGE SCALE GENOMIC DNA]</scope>
    <source>
        <strain evidence="3">DX253</strain>
    </source>
</reference>
<feature type="transmembrane region" description="Helical" evidence="1">
    <location>
        <begin position="209"/>
        <end position="228"/>
    </location>
</feature>
<accession>A0A1M6PLC1</accession>
<evidence type="ECO:0000313" key="2">
    <source>
        <dbReference type="EMBL" id="SHK08721.1"/>
    </source>
</evidence>
<dbReference type="AlphaFoldDB" id="A0A1M6PLC1"/>
<sequence>MDDTDFHDESFDIGPGQQIHREINITKGLDIVKNNHTTTVSTYGNYTTYNFTEKINASATDEIPTPYIANVTVADGTIDGEPSAVAYVTLVNPSMRRYPTKLFVHTIGTDGSFYAPTPLPNNSTTIKVELLDKRGAKIAGEARLYTGNLTKKQGGLDQVGFVGKAGEGTQQWNESFQPARPTWMNDHYQYENDTYSQSFGEKLSGDREIGGVPVVYLGLVVLVGLLFVRRWR</sequence>
<gene>
    <name evidence="2" type="ORF">SAMN05444342_0527</name>
</gene>
<keyword evidence="1" id="KW-1133">Transmembrane helix</keyword>
<protein>
    <submittedName>
        <fullName evidence="2">Uncharacterized protein</fullName>
    </submittedName>
</protein>
<organism evidence="2 3">
    <name type="scientific">Haladaptatus paucihalophilus DX253</name>
    <dbReference type="NCBI Taxonomy" id="797209"/>
    <lineage>
        <taxon>Archaea</taxon>
        <taxon>Methanobacteriati</taxon>
        <taxon>Methanobacteriota</taxon>
        <taxon>Stenosarchaea group</taxon>
        <taxon>Halobacteria</taxon>
        <taxon>Halobacteriales</taxon>
        <taxon>Haladaptataceae</taxon>
        <taxon>Haladaptatus</taxon>
    </lineage>
</organism>
<name>A0A1M6PLC1_HALPU</name>
<keyword evidence="1" id="KW-0812">Transmembrane</keyword>